<proteinExistence type="predicted"/>
<name>A0A8J2ZCR2_9PROT</name>
<dbReference type="GO" id="GO:0015658">
    <property type="term" value="F:branched-chain amino acid transmembrane transporter activity"/>
    <property type="evidence" value="ECO:0007669"/>
    <property type="project" value="InterPro"/>
</dbReference>
<feature type="transmembrane region" description="Helical" evidence="6">
    <location>
        <begin position="125"/>
        <end position="145"/>
    </location>
</feature>
<comment type="subcellular location">
    <subcellularLocation>
        <location evidence="1">Cell membrane</location>
        <topology evidence="1">Multi-pass membrane protein</topology>
    </subcellularLocation>
</comment>
<dbReference type="InterPro" id="IPR043428">
    <property type="entry name" value="LivM-like"/>
</dbReference>
<feature type="transmembrane region" description="Helical" evidence="6">
    <location>
        <begin position="44"/>
        <end position="65"/>
    </location>
</feature>
<evidence type="ECO:0000256" key="2">
    <source>
        <dbReference type="ARBA" id="ARBA00022475"/>
    </source>
</evidence>
<dbReference type="EMBL" id="BMKS01000007">
    <property type="protein sequence ID" value="GGG37552.1"/>
    <property type="molecule type" value="Genomic_DNA"/>
</dbReference>
<evidence type="ECO:0000313" key="8">
    <source>
        <dbReference type="Proteomes" id="UP000597507"/>
    </source>
</evidence>
<dbReference type="PANTHER" id="PTHR30482:SF10">
    <property type="entry name" value="HIGH-AFFINITY BRANCHED-CHAIN AMINO ACID TRANSPORT PROTEIN BRAE"/>
    <property type="match status" value="1"/>
</dbReference>
<feature type="transmembrane region" description="Helical" evidence="6">
    <location>
        <begin position="257"/>
        <end position="286"/>
    </location>
</feature>
<evidence type="ECO:0000256" key="5">
    <source>
        <dbReference type="ARBA" id="ARBA00023136"/>
    </source>
</evidence>
<dbReference type="InterPro" id="IPR001851">
    <property type="entry name" value="ABC_transp_permease"/>
</dbReference>
<sequence length="330" mass="34325">MSGALRSLDARAEASRRAAGWRALALAAAAAALYLGPALLGGRVLSACVVLAIFAVMAYGLDLVLSDLGEVSLAHTVFFAAGAYAASMLATRAGWGGWATLLGALAAAALIAAFLGLITLRLREFVFSLVTYAAAVVAAAIAHNWEFLGGSDGIVGVPPLDLSVGPLRFAAGNDAELWPVAFALLLATLWLVARFRRSRLGTLAVMSHLNPRLATMSGVDVGRVRLAVLVLSAPVTGAAGWLYAYQRAYVGPDLFETYFLVLMLTAVVIIGRRLLFGPLLGTALILGQERFLSFGGDVDAIVLGGALIVVLAFFPGGLVGLWRAVMARAS</sequence>
<feature type="transmembrane region" description="Helical" evidence="6">
    <location>
        <begin position="72"/>
        <end position="90"/>
    </location>
</feature>
<keyword evidence="3 6" id="KW-0812">Transmembrane</keyword>
<dbReference type="RefSeq" id="WP_229678012.1">
    <property type="nucleotide sequence ID" value="NZ_BMKS01000007.1"/>
</dbReference>
<keyword evidence="4 6" id="KW-1133">Transmembrane helix</keyword>
<evidence type="ECO:0000313" key="7">
    <source>
        <dbReference type="EMBL" id="GGG37552.1"/>
    </source>
</evidence>
<protein>
    <submittedName>
        <fullName evidence="7">Branched-chain amino acid ABC transporter permease</fullName>
    </submittedName>
</protein>
<evidence type="ECO:0000256" key="3">
    <source>
        <dbReference type="ARBA" id="ARBA00022692"/>
    </source>
</evidence>
<evidence type="ECO:0000256" key="1">
    <source>
        <dbReference type="ARBA" id="ARBA00004651"/>
    </source>
</evidence>
<accession>A0A8J2ZCR2</accession>
<evidence type="ECO:0000256" key="6">
    <source>
        <dbReference type="SAM" id="Phobius"/>
    </source>
</evidence>
<dbReference type="AlphaFoldDB" id="A0A8J2ZCR2"/>
<dbReference type="GO" id="GO:0005886">
    <property type="term" value="C:plasma membrane"/>
    <property type="evidence" value="ECO:0007669"/>
    <property type="project" value="UniProtKB-SubCell"/>
</dbReference>
<feature type="transmembrane region" description="Helical" evidence="6">
    <location>
        <begin position="96"/>
        <end position="118"/>
    </location>
</feature>
<feature type="transmembrane region" description="Helical" evidence="6">
    <location>
        <begin position="177"/>
        <end position="193"/>
    </location>
</feature>
<evidence type="ECO:0000256" key="4">
    <source>
        <dbReference type="ARBA" id="ARBA00022989"/>
    </source>
</evidence>
<feature type="transmembrane region" description="Helical" evidence="6">
    <location>
        <begin position="21"/>
        <end position="38"/>
    </location>
</feature>
<keyword evidence="8" id="KW-1185">Reference proteome</keyword>
<comment type="caution">
    <text evidence="7">The sequence shown here is derived from an EMBL/GenBank/DDBJ whole genome shotgun (WGS) entry which is preliminary data.</text>
</comment>
<reference evidence="7 8" key="1">
    <citation type="journal article" date="2014" name="Int. J. Syst. Evol. Microbiol.">
        <title>Complete genome sequence of Corynebacterium casei LMG S-19264T (=DSM 44701T), isolated from a smear-ripened cheese.</title>
        <authorList>
            <consortium name="US DOE Joint Genome Institute (JGI-PGF)"/>
            <person name="Walter F."/>
            <person name="Albersmeier A."/>
            <person name="Kalinowski J."/>
            <person name="Ruckert C."/>
        </authorList>
    </citation>
    <scope>NUCLEOTIDE SEQUENCE [LARGE SCALE GENOMIC DNA]</scope>
    <source>
        <strain evidence="7 8">CGMCC 1.16330</strain>
    </source>
</reference>
<dbReference type="PANTHER" id="PTHR30482">
    <property type="entry name" value="HIGH-AFFINITY BRANCHED-CHAIN AMINO ACID TRANSPORT SYSTEM PERMEASE"/>
    <property type="match status" value="1"/>
</dbReference>
<dbReference type="Proteomes" id="UP000597507">
    <property type="component" value="Unassembled WGS sequence"/>
</dbReference>
<gene>
    <name evidence="7" type="ORF">GCM10010964_26730</name>
</gene>
<organism evidence="7 8">
    <name type="scientific">Caldovatus sediminis</name>
    <dbReference type="NCBI Taxonomy" id="2041189"/>
    <lineage>
        <taxon>Bacteria</taxon>
        <taxon>Pseudomonadati</taxon>
        <taxon>Pseudomonadota</taxon>
        <taxon>Alphaproteobacteria</taxon>
        <taxon>Acetobacterales</taxon>
        <taxon>Roseomonadaceae</taxon>
        <taxon>Caldovatus</taxon>
    </lineage>
</organism>
<feature type="transmembrane region" description="Helical" evidence="6">
    <location>
        <begin position="298"/>
        <end position="322"/>
    </location>
</feature>
<dbReference type="CDD" id="cd06581">
    <property type="entry name" value="TM_PBP1_LivM_like"/>
    <property type="match status" value="1"/>
</dbReference>
<dbReference type="Pfam" id="PF02653">
    <property type="entry name" value="BPD_transp_2"/>
    <property type="match status" value="1"/>
</dbReference>
<keyword evidence="2" id="KW-1003">Cell membrane</keyword>
<keyword evidence="5 6" id="KW-0472">Membrane</keyword>